<dbReference type="Proteomes" id="UP000236755">
    <property type="component" value="Unassembled WGS sequence"/>
</dbReference>
<dbReference type="Pfam" id="PF19113">
    <property type="entry name" value="DUF5799"/>
    <property type="match status" value="1"/>
</dbReference>
<feature type="region of interest" description="Disordered" evidence="1">
    <location>
        <begin position="74"/>
        <end position="93"/>
    </location>
</feature>
<proteinExistence type="predicted"/>
<evidence type="ECO:0000313" key="3">
    <source>
        <dbReference type="Proteomes" id="UP000236755"/>
    </source>
</evidence>
<reference evidence="2 3" key="1">
    <citation type="submission" date="2016-10" db="EMBL/GenBank/DDBJ databases">
        <authorList>
            <person name="de Groot N.N."/>
        </authorList>
    </citation>
    <scope>NUCLEOTIDE SEQUENCE [LARGE SCALE GENOMIC DNA]</scope>
    <source>
        <strain evidence="2 3">CGMCC 1.8712</strain>
    </source>
</reference>
<dbReference type="AlphaFoldDB" id="A0A1H3VRY3"/>
<dbReference type="OrthoDB" id="204348at2157"/>
<evidence type="ECO:0000313" key="2">
    <source>
        <dbReference type="EMBL" id="SDZ77537.1"/>
    </source>
</evidence>
<protein>
    <submittedName>
        <fullName evidence="2">Uncharacterized protein</fullName>
    </submittedName>
</protein>
<sequence length="146" mass="16026">MSNWTDSIVGDRMAVDQEFGERVRDSQFSNQEWGLIMTAVDFEIEHADDPDRARVVADTENLPEMLPELEKVQQGMGAGGPAGGQQGRDSGTGVLDAVRGALGLGDDDSEAKLEAAERLVDEYASALQDHLEERGKWDDVRDEYEA</sequence>
<dbReference type="RefSeq" id="WP_092630128.1">
    <property type="nucleotide sequence ID" value="NZ_FNQT01000001.1"/>
</dbReference>
<accession>A0A1H3VRY3</accession>
<evidence type="ECO:0000256" key="1">
    <source>
        <dbReference type="SAM" id="MobiDB-lite"/>
    </source>
</evidence>
<dbReference type="EMBL" id="FNQT01000001">
    <property type="protein sequence ID" value="SDZ77537.1"/>
    <property type="molecule type" value="Genomic_DNA"/>
</dbReference>
<name>A0A1H3VRY3_9EURY</name>
<organism evidence="2 3">
    <name type="scientific">Haloplanus vescus</name>
    <dbReference type="NCBI Taxonomy" id="555874"/>
    <lineage>
        <taxon>Archaea</taxon>
        <taxon>Methanobacteriati</taxon>
        <taxon>Methanobacteriota</taxon>
        <taxon>Stenosarchaea group</taxon>
        <taxon>Halobacteria</taxon>
        <taxon>Halobacteriales</taxon>
        <taxon>Haloferacaceae</taxon>
        <taxon>Haloplanus</taxon>
    </lineage>
</organism>
<gene>
    <name evidence="2" type="ORF">SAMN04488065_0219</name>
</gene>
<keyword evidence="3" id="KW-1185">Reference proteome</keyword>
<dbReference type="InterPro" id="IPR043821">
    <property type="entry name" value="DUF5799"/>
</dbReference>
<feature type="compositionally biased region" description="Gly residues" evidence="1">
    <location>
        <begin position="76"/>
        <end position="86"/>
    </location>
</feature>